<dbReference type="EMBL" id="BAABDD010000044">
    <property type="protein sequence ID" value="GAA3764809.1"/>
    <property type="molecule type" value="Genomic_DNA"/>
</dbReference>
<dbReference type="InterPro" id="IPR013154">
    <property type="entry name" value="ADH-like_N"/>
</dbReference>
<dbReference type="Gene3D" id="3.90.180.10">
    <property type="entry name" value="Medium-chain alcohol dehydrogenases, catalytic domain"/>
    <property type="match status" value="1"/>
</dbReference>
<keyword evidence="8" id="KW-1185">Reference proteome</keyword>
<evidence type="ECO:0000256" key="4">
    <source>
        <dbReference type="ARBA" id="ARBA00022857"/>
    </source>
</evidence>
<dbReference type="Pfam" id="PF13602">
    <property type="entry name" value="ADH_zinc_N_2"/>
    <property type="match status" value="1"/>
</dbReference>
<evidence type="ECO:0000313" key="8">
    <source>
        <dbReference type="Proteomes" id="UP001500908"/>
    </source>
</evidence>
<dbReference type="InterPro" id="IPR020843">
    <property type="entry name" value="ER"/>
</dbReference>
<sequence length="293" mass="30274">MLVRVEAAGVGFWDAMSREGRFGEMDFPYVPGFETAGVVESTGAKVTGLAVGDEVYAFDFPGGGYAEYRAISAATAVRKPASLSFAEAAAIPVAGITAHQGILDVLGLREDETVLVTAAAGGVGTFAVQIASAVAGARVVGTATPANHDYLAELGAAAAVDYRDDAWPRAVREAAGGAVDAVLDCAGGEVNPQILSRAFETVRDGGRVAYLPSLADEPLPENEPAPPRGISARFFGAEPDAERLARLAELFDAGTLTVHLEEVIALEEAARAQERVEAGHTRGKLVLGVGPRA</sequence>
<evidence type="ECO:0000256" key="1">
    <source>
        <dbReference type="ARBA" id="ARBA00004496"/>
    </source>
</evidence>
<evidence type="ECO:0000313" key="7">
    <source>
        <dbReference type="EMBL" id="GAA3764809.1"/>
    </source>
</evidence>
<evidence type="ECO:0000259" key="6">
    <source>
        <dbReference type="SMART" id="SM00829"/>
    </source>
</evidence>
<keyword evidence="3" id="KW-0963">Cytoplasm</keyword>
<dbReference type="SMART" id="SM00829">
    <property type="entry name" value="PKS_ER"/>
    <property type="match status" value="1"/>
</dbReference>
<dbReference type="Proteomes" id="UP001500908">
    <property type="component" value="Unassembled WGS sequence"/>
</dbReference>
<dbReference type="Gene3D" id="3.40.50.720">
    <property type="entry name" value="NAD(P)-binding Rossmann-like Domain"/>
    <property type="match status" value="1"/>
</dbReference>
<dbReference type="InterPro" id="IPR011032">
    <property type="entry name" value="GroES-like_sf"/>
</dbReference>
<dbReference type="PANTHER" id="PTHR44154">
    <property type="entry name" value="QUINONE OXIDOREDUCTASE"/>
    <property type="match status" value="1"/>
</dbReference>
<dbReference type="InterPro" id="IPR051603">
    <property type="entry name" value="Zinc-ADH_QOR/CCCR"/>
</dbReference>
<dbReference type="CDD" id="cd05289">
    <property type="entry name" value="MDR_like_2"/>
    <property type="match status" value="1"/>
</dbReference>
<dbReference type="Pfam" id="PF08240">
    <property type="entry name" value="ADH_N"/>
    <property type="match status" value="1"/>
</dbReference>
<comment type="subcellular location">
    <subcellularLocation>
        <location evidence="1">Cytoplasm</location>
    </subcellularLocation>
</comment>
<accession>A0ABP7GKD6</accession>
<dbReference type="PANTHER" id="PTHR44154:SF1">
    <property type="entry name" value="QUINONE OXIDOREDUCTASE"/>
    <property type="match status" value="1"/>
</dbReference>
<evidence type="ECO:0000256" key="3">
    <source>
        <dbReference type="ARBA" id="ARBA00022490"/>
    </source>
</evidence>
<comment type="subunit">
    <text evidence="2">Homotetramer.</text>
</comment>
<reference evidence="8" key="1">
    <citation type="journal article" date="2019" name="Int. J. Syst. Evol. Microbiol.">
        <title>The Global Catalogue of Microorganisms (GCM) 10K type strain sequencing project: providing services to taxonomists for standard genome sequencing and annotation.</title>
        <authorList>
            <consortium name="The Broad Institute Genomics Platform"/>
            <consortium name="The Broad Institute Genome Sequencing Center for Infectious Disease"/>
            <person name="Wu L."/>
            <person name="Ma J."/>
        </authorList>
    </citation>
    <scope>NUCLEOTIDE SEQUENCE [LARGE SCALE GENOMIC DNA]</scope>
    <source>
        <strain evidence="8">JCM 17137</strain>
    </source>
</reference>
<keyword evidence="5" id="KW-0694">RNA-binding</keyword>
<dbReference type="InterPro" id="IPR002364">
    <property type="entry name" value="Quin_OxRdtase/zeta-crystal_CS"/>
</dbReference>
<evidence type="ECO:0000256" key="5">
    <source>
        <dbReference type="ARBA" id="ARBA00022884"/>
    </source>
</evidence>
<dbReference type="SUPFAM" id="SSF51735">
    <property type="entry name" value="NAD(P)-binding Rossmann-fold domains"/>
    <property type="match status" value="1"/>
</dbReference>
<dbReference type="PROSITE" id="PS01162">
    <property type="entry name" value="QOR_ZETA_CRYSTAL"/>
    <property type="match status" value="1"/>
</dbReference>
<dbReference type="SUPFAM" id="SSF50129">
    <property type="entry name" value="GroES-like"/>
    <property type="match status" value="1"/>
</dbReference>
<keyword evidence="4" id="KW-0521">NADP</keyword>
<dbReference type="InterPro" id="IPR036291">
    <property type="entry name" value="NAD(P)-bd_dom_sf"/>
</dbReference>
<organism evidence="7 8">
    <name type="scientific">Salinactinospora qingdaonensis</name>
    <dbReference type="NCBI Taxonomy" id="702744"/>
    <lineage>
        <taxon>Bacteria</taxon>
        <taxon>Bacillati</taxon>
        <taxon>Actinomycetota</taxon>
        <taxon>Actinomycetes</taxon>
        <taxon>Streptosporangiales</taxon>
        <taxon>Nocardiopsidaceae</taxon>
        <taxon>Salinactinospora</taxon>
    </lineage>
</organism>
<name>A0ABP7GKD6_9ACTN</name>
<comment type="caution">
    <text evidence="7">The sequence shown here is derived from an EMBL/GenBank/DDBJ whole genome shotgun (WGS) entry which is preliminary data.</text>
</comment>
<evidence type="ECO:0000256" key="2">
    <source>
        <dbReference type="ARBA" id="ARBA00011881"/>
    </source>
</evidence>
<dbReference type="RefSeq" id="WP_344976841.1">
    <property type="nucleotide sequence ID" value="NZ_BAABDD010000044.1"/>
</dbReference>
<proteinExistence type="predicted"/>
<protein>
    <submittedName>
        <fullName evidence="7">NADP-dependent oxidoreductase</fullName>
    </submittedName>
</protein>
<feature type="domain" description="Enoyl reductase (ER)" evidence="6">
    <location>
        <begin position="1"/>
        <end position="287"/>
    </location>
</feature>
<gene>
    <name evidence="7" type="ORF">GCM10022402_47570</name>
</gene>